<name>A0A0B5E838_9RHOB</name>
<dbReference type="GO" id="GO:0051903">
    <property type="term" value="F:S-(hydroxymethyl)glutathione dehydrogenase [NAD(P)+] activity"/>
    <property type="evidence" value="ECO:0007669"/>
    <property type="project" value="TreeGrafter"/>
</dbReference>
<dbReference type="Gene3D" id="3.90.180.10">
    <property type="entry name" value="Medium-chain alcohol dehydrogenases, catalytic domain"/>
    <property type="match status" value="1"/>
</dbReference>
<dbReference type="InterPro" id="IPR020843">
    <property type="entry name" value="ER"/>
</dbReference>
<dbReference type="EMBL" id="CP004394">
    <property type="protein sequence ID" value="AJE49181.1"/>
    <property type="molecule type" value="Genomic_DNA"/>
</dbReference>
<accession>A0A0B5E838</accession>
<feature type="domain" description="Enoyl reductase (ER)" evidence="7">
    <location>
        <begin position="10"/>
        <end position="363"/>
    </location>
</feature>
<dbReference type="SUPFAM" id="SSF51735">
    <property type="entry name" value="NAD(P)-binding Rossmann-fold domains"/>
    <property type="match status" value="1"/>
</dbReference>
<evidence type="ECO:0000256" key="5">
    <source>
        <dbReference type="ARBA" id="ARBA00023027"/>
    </source>
</evidence>
<organism evidence="8 9">
    <name type="scientific">Celeribacter indicus</name>
    <dbReference type="NCBI Taxonomy" id="1208324"/>
    <lineage>
        <taxon>Bacteria</taxon>
        <taxon>Pseudomonadati</taxon>
        <taxon>Pseudomonadota</taxon>
        <taxon>Alphaproteobacteria</taxon>
        <taxon>Rhodobacterales</taxon>
        <taxon>Roseobacteraceae</taxon>
        <taxon>Celeribacter</taxon>
    </lineage>
</organism>
<protein>
    <submittedName>
        <fullName evidence="8">Aldehyde dehydrogenase</fullName>
    </submittedName>
</protein>
<dbReference type="GO" id="GO:0005829">
    <property type="term" value="C:cytosol"/>
    <property type="evidence" value="ECO:0007669"/>
    <property type="project" value="TreeGrafter"/>
</dbReference>
<reference evidence="8 9" key="1">
    <citation type="journal article" date="2014" name="Int. J. Syst. Evol. Microbiol.">
        <title>Celeribacter indicus sp. nov., a polycyclic aromatic hydrocarbon-degrading bacterium from deep-sea sediment and reclassification of Huaishuia halophila as Celeribacter halophilus comb. nov.</title>
        <authorList>
            <person name="Lai Q."/>
            <person name="Cao J."/>
            <person name="Yuan J."/>
            <person name="Li F."/>
            <person name="Shao Z."/>
        </authorList>
    </citation>
    <scope>NUCLEOTIDE SEQUENCE [LARGE SCALE GENOMIC DNA]</scope>
    <source>
        <strain evidence="8">P73</strain>
        <plasmid evidence="9">Plasmid pP73A</plasmid>
    </source>
</reference>
<dbReference type="FunFam" id="3.40.50.720:FF:000003">
    <property type="entry name" value="S-(hydroxymethyl)glutathione dehydrogenase"/>
    <property type="match status" value="1"/>
</dbReference>
<dbReference type="SUPFAM" id="SSF50129">
    <property type="entry name" value="GroES-like"/>
    <property type="match status" value="2"/>
</dbReference>
<dbReference type="InterPro" id="IPR036291">
    <property type="entry name" value="NAD(P)-bd_dom_sf"/>
</dbReference>
<dbReference type="KEGG" id="cid:P73_4466"/>
<evidence type="ECO:0000313" key="8">
    <source>
        <dbReference type="EMBL" id="AJE49181.1"/>
    </source>
</evidence>
<dbReference type="PROSITE" id="PS00059">
    <property type="entry name" value="ADH_ZINC"/>
    <property type="match status" value="1"/>
</dbReference>
<dbReference type="Pfam" id="PF08240">
    <property type="entry name" value="ADH_N"/>
    <property type="match status" value="1"/>
</dbReference>
<evidence type="ECO:0000256" key="4">
    <source>
        <dbReference type="ARBA" id="ARBA00023002"/>
    </source>
</evidence>
<keyword evidence="9" id="KW-1185">Reference proteome</keyword>
<dbReference type="Proteomes" id="UP000031521">
    <property type="component" value="Plasmid pP73A"/>
</dbReference>
<dbReference type="InterPro" id="IPR013154">
    <property type="entry name" value="ADH-like_N"/>
</dbReference>
<dbReference type="InterPro" id="IPR002328">
    <property type="entry name" value="ADH_Zn_CS"/>
</dbReference>
<dbReference type="PANTHER" id="PTHR43880:SF12">
    <property type="entry name" value="ALCOHOL DEHYDROGENASE CLASS-3"/>
    <property type="match status" value="1"/>
</dbReference>
<dbReference type="OrthoDB" id="9809185at2"/>
<keyword evidence="2 6" id="KW-0479">Metal-binding</keyword>
<evidence type="ECO:0000256" key="6">
    <source>
        <dbReference type="RuleBase" id="RU361277"/>
    </source>
</evidence>
<dbReference type="GO" id="GO:0008270">
    <property type="term" value="F:zinc ion binding"/>
    <property type="evidence" value="ECO:0007669"/>
    <property type="project" value="InterPro"/>
</dbReference>
<keyword evidence="5" id="KW-0520">NAD</keyword>
<dbReference type="SMART" id="SM00829">
    <property type="entry name" value="PKS_ER"/>
    <property type="match status" value="1"/>
</dbReference>
<evidence type="ECO:0000256" key="1">
    <source>
        <dbReference type="ARBA" id="ARBA00001947"/>
    </source>
</evidence>
<dbReference type="GO" id="GO:0046294">
    <property type="term" value="P:formaldehyde catabolic process"/>
    <property type="evidence" value="ECO:0007669"/>
    <property type="project" value="TreeGrafter"/>
</dbReference>
<keyword evidence="4" id="KW-0560">Oxidoreductase</keyword>
<sequence length="365" mass="38917">MKVKAAIATGQLQPLVVDEVDLDGPREGEVLIEIRSAGLCHTDQMLIDGSRDWPNYPVILGHEGAGIVREVGPGVTRLKPGDAVIPLAMPECGTCPACRSSKSNLCDEYFKPHPRAPFSWKGRPVTSFINLGTFAQFMTVRAFHVAKIRSDAPLDQVCCMGCAGVTGIGAALNTARVEPGSSVAIFGLGGIGLNVIDGARLAGATTIIGIDTNTDKEAPARRAGMTHFLNARDFEGDGVVEAIREITGGGADYGFECVGHPVLAQQAVDCTRIGWGTTVLIGIMPGSMTDTIPMRPRSIQAGRSVMGSYLGNIKSLSQFPDLIDWYVEGRLTQDNLISHRIGLEQINEGFELLASGQARRVVIDF</sequence>
<gene>
    <name evidence="8" type="ORF">P73_4466</name>
</gene>
<comment type="cofactor">
    <cofactor evidence="1 6">
        <name>Zn(2+)</name>
        <dbReference type="ChEBI" id="CHEBI:29105"/>
    </cofactor>
</comment>
<dbReference type="InterPro" id="IPR011032">
    <property type="entry name" value="GroES-like_sf"/>
</dbReference>
<dbReference type="AlphaFoldDB" id="A0A0B5E838"/>
<proteinExistence type="inferred from homology"/>
<comment type="similarity">
    <text evidence="6">Belongs to the zinc-containing alcohol dehydrogenase family.</text>
</comment>
<dbReference type="Gene3D" id="3.40.50.720">
    <property type="entry name" value="NAD(P)-binding Rossmann-like Domain"/>
    <property type="match status" value="1"/>
</dbReference>
<keyword evidence="8" id="KW-0614">Plasmid</keyword>
<keyword evidence="3 6" id="KW-0862">Zinc</keyword>
<evidence type="ECO:0000313" key="9">
    <source>
        <dbReference type="Proteomes" id="UP000031521"/>
    </source>
</evidence>
<dbReference type="HOGENOM" id="CLU_026673_14_0_5"/>
<dbReference type="Pfam" id="PF00107">
    <property type="entry name" value="ADH_zinc_N"/>
    <property type="match status" value="1"/>
</dbReference>
<evidence type="ECO:0000259" key="7">
    <source>
        <dbReference type="SMART" id="SM00829"/>
    </source>
</evidence>
<geneLocation type="plasmid" evidence="8 9">
    <name>pP73A</name>
</geneLocation>
<dbReference type="RefSeq" id="WP_043872157.1">
    <property type="nucleotide sequence ID" value="NZ_CP004394.1"/>
</dbReference>
<dbReference type="PANTHER" id="PTHR43880">
    <property type="entry name" value="ALCOHOL DEHYDROGENASE"/>
    <property type="match status" value="1"/>
</dbReference>
<evidence type="ECO:0000256" key="3">
    <source>
        <dbReference type="ARBA" id="ARBA00022833"/>
    </source>
</evidence>
<dbReference type="InterPro" id="IPR013149">
    <property type="entry name" value="ADH-like_C"/>
</dbReference>
<evidence type="ECO:0000256" key="2">
    <source>
        <dbReference type="ARBA" id="ARBA00022723"/>
    </source>
</evidence>